<accession>A0A1J1LS02</accession>
<protein>
    <submittedName>
        <fullName evidence="2">Uncharacterized protein</fullName>
    </submittedName>
</protein>
<evidence type="ECO:0000256" key="1">
    <source>
        <dbReference type="SAM" id="Phobius"/>
    </source>
</evidence>
<dbReference type="STRING" id="671072.PL9214650421"/>
<keyword evidence="1" id="KW-0472">Membrane</keyword>
<sequence>MNIPNNSSITVAGKRVPVVFQDGNGRAIVPGNVERDIVLSLIGSVLASPVTGLIVVIGSGFREIQSAFAGISDEIQSEVSRINNQGKLDRMNDVFHRFGSEIDKLQYTSYPDEVKEMYKEALLRNMKVALDKDSF</sequence>
<dbReference type="AlphaFoldDB" id="A0A1J1LS02"/>
<feature type="transmembrane region" description="Helical" evidence="1">
    <location>
        <begin position="37"/>
        <end position="57"/>
    </location>
</feature>
<name>A0A1J1LS02_9CYAN</name>
<dbReference type="RefSeq" id="WP_072721862.1">
    <property type="nucleotide sequence ID" value="NZ_LN889813.1"/>
</dbReference>
<keyword evidence="3" id="KW-1185">Reference proteome</keyword>
<gene>
    <name evidence="2" type="ORF">PL9214650421</name>
</gene>
<reference evidence="3" key="1">
    <citation type="submission" date="2015-10" db="EMBL/GenBank/DDBJ databases">
        <authorList>
            <person name="Regsiter A."/>
            <person name="william w."/>
        </authorList>
    </citation>
    <scope>NUCLEOTIDE SEQUENCE [LARGE SCALE GENOMIC DNA]</scope>
</reference>
<dbReference type="Proteomes" id="UP000184315">
    <property type="component" value="Unassembled WGS sequence"/>
</dbReference>
<evidence type="ECO:0000313" key="2">
    <source>
        <dbReference type="EMBL" id="CUR34982.1"/>
    </source>
</evidence>
<proteinExistence type="predicted"/>
<evidence type="ECO:0000313" key="3">
    <source>
        <dbReference type="Proteomes" id="UP000184315"/>
    </source>
</evidence>
<organism evidence="2 3">
    <name type="scientific">Planktothrix tepida PCC 9214</name>
    <dbReference type="NCBI Taxonomy" id="671072"/>
    <lineage>
        <taxon>Bacteria</taxon>
        <taxon>Bacillati</taxon>
        <taxon>Cyanobacteriota</taxon>
        <taxon>Cyanophyceae</taxon>
        <taxon>Oscillatoriophycideae</taxon>
        <taxon>Oscillatoriales</taxon>
        <taxon>Microcoleaceae</taxon>
        <taxon>Planktothrix</taxon>
    </lineage>
</organism>
<dbReference type="EMBL" id="CZDF01000172">
    <property type="protein sequence ID" value="CUR34982.1"/>
    <property type="molecule type" value="Genomic_DNA"/>
</dbReference>
<keyword evidence="1" id="KW-0812">Transmembrane</keyword>
<keyword evidence="1" id="KW-1133">Transmembrane helix</keyword>